<organism evidence="2 3">
    <name type="scientific">Xenotaenia resolanae</name>
    <dbReference type="NCBI Taxonomy" id="208358"/>
    <lineage>
        <taxon>Eukaryota</taxon>
        <taxon>Metazoa</taxon>
        <taxon>Chordata</taxon>
        <taxon>Craniata</taxon>
        <taxon>Vertebrata</taxon>
        <taxon>Euteleostomi</taxon>
        <taxon>Actinopterygii</taxon>
        <taxon>Neopterygii</taxon>
        <taxon>Teleostei</taxon>
        <taxon>Neoteleostei</taxon>
        <taxon>Acanthomorphata</taxon>
        <taxon>Ovalentaria</taxon>
        <taxon>Atherinomorphae</taxon>
        <taxon>Cyprinodontiformes</taxon>
        <taxon>Goodeidae</taxon>
        <taxon>Xenotaenia</taxon>
    </lineage>
</organism>
<dbReference type="Proteomes" id="UP001444071">
    <property type="component" value="Unassembled WGS sequence"/>
</dbReference>
<name>A0ABV0WF37_9TELE</name>
<comment type="caution">
    <text evidence="2">The sequence shown here is derived from an EMBL/GenBank/DDBJ whole genome shotgun (WGS) entry which is preliminary data.</text>
</comment>
<sequence length="100" mass="11349">MGTTQQPQCRSPRELEQIQQLTMRPKGTPPLSRGPTEPGGPGPTKQPPRMSRHTPGQSKVHKKYKVHRHKIHREIQTISCRKNSGKLSHYNHVNIFDPAS</sequence>
<evidence type="ECO:0000313" key="2">
    <source>
        <dbReference type="EMBL" id="MEQ2268203.1"/>
    </source>
</evidence>
<reference evidence="2 3" key="1">
    <citation type="submission" date="2021-06" db="EMBL/GenBank/DDBJ databases">
        <authorList>
            <person name="Palmer J.M."/>
        </authorList>
    </citation>
    <scope>NUCLEOTIDE SEQUENCE [LARGE SCALE GENOMIC DNA]</scope>
    <source>
        <strain evidence="2 3">XR_2019</strain>
        <tissue evidence="2">Muscle</tissue>
    </source>
</reference>
<evidence type="ECO:0000256" key="1">
    <source>
        <dbReference type="SAM" id="MobiDB-lite"/>
    </source>
</evidence>
<keyword evidence="3" id="KW-1185">Reference proteome</keyword>
<dbReference type="EMBL" id="JAHRIM010045887">
    <property type="protein sequence ID" value="MEQ2268203.1"/>
    <property type="molecule type" value="Genomic_DNA"/>
</dbReference>
<proteinExistence type="predicted"/>
<evidence type="ECO:0000313" key="3">
    <source>
        <dbReference type="Proteomes" id="UP001444071"/>
    </source>
</evidence>
<feature type="region of interest" description="Disordered" evidence="1">
    <location>
        <begin position="21"/>
        <end position="68"/>
    </location>
</feature>
<protein>
    <submittedName>
        <fullName evidence="2">Uncharacterized protein</fullName>
    </submittedName>
</protein>
<accession>A0ABV0WF37</accession>
<feature type="compositionally biased region" description="Basic residues" evidence="1">
    <location>
        <begin position="59"/>
        <end position="68"/>
    </location>
</feature>
<gene>
    <name evidence="2" type="ORF">XENORESO_017230</name>
</gene>